<keyword evidence="5" id="KW-1185">Reference proteome</keyword>
<dbReference type="PANTHER" id="PTHR30290:SF72">
    <property type="entry name" value="HTH-TYPE TRANSCRIPTIONAL REGULATOR SGRR"/>
    <property type="match status" value="1"/>
</dbReference>
<evidence type="ECO:0000259" key="3">
    <source>
        <dbReference type="Pfam" id="PF12793"/>
    </source>
</evidence>
<sequence>MLKKQSSPFISQVHLRRLEQLCKHYSLSLANKTDIHTLAEQLHCSERNVAKLMKTLEAIGWIKWKSGRGRGNKSELTILSSFESVLLSILESHCRKGLLSEASQYAEHFGYTDTFRAQLPNWLSEAQNHLKAKNVLITLVPYTLPELHPLWTSRASSRFYIDALFDTLLRYDQETGTIKPHLAHHYEFRDNQLWLHIRPDVYFHNGEKMTAEHVAACLRERVRQSHTYQALYRHIKEVETKNMWVVITMSHAHPIVLRILAEMHSSIYLEHESRSIPYGTGPFVLEAAESCHWSLIKNNHYFALNGFIDKAEFWTSDTAAGRVQGHIVHHGYSAISRTASVQKPLTTGCEVMEFPFHNQGLSIDEKTWIMHHSREFCHRFSTELASVANSITNHHQDKGVYLYHPTMRIPTRTLRIRLSNCSKVRSKSLVDYLHEAGADIVIIGEEDTDNDLYDIELGGYVFQDDQVFSYYKWLLCSNVFKTCLSAQQQTTFIGIIDQLLIASESKHDFMNKLYRCEDWLIQQGVYIPLWRDSLSYDIDDSIQGAETDSTGIMSLKKLWFCE</sequence>
<dbReference type="InterPro" id="IPR039424">
    <property type="entry name" value="SBP_5"/>
</dbReference>
<accession>A0ABV4M2C3</accession>
<dbReference type="InterPro" id="IPR000914">
    <property type="entry name" value="SBP_5_dom"/>
</dbReference>
<dbReference type="Pfam" id="PF12793">
    <property type="entry name" value="SgrR_N"/>
    <property type="match status" value="1"/>
</dbReference>
<organism evidence="4 5">
    <name type="scientific">Vibrio cortegadensis</name>
    <dbReference type="NCBI Taxonomy" id="1328770"/>
    <lineage>
        <taxon>Bacteria</taxon>
        <taxon>Pseudomonadati</taxon>
        <taxon>Pseudomonadota</taxon>
        <taxon>Gammaproteobacteria</taxon>
        <taxon>Vibrionales</taxon>
        <taxon>Vibrionaceae</taxon>
        <taxon>Vibrio</taxon>
    </lineage>
</organism>
<dbReference type="InterPro" id="IPR025370">
    <property type="entry name" value="SgrR_HTH_N"/>
</dbReference>
<proteinExistence type="predicted"/>
<dbReference type="Pfam" id="PF00496">
    <property type="entry name" value="SBP_bac_5"/>
    <property type="match status" value="1"/>
</dbReference>
<reference evidence="4 5" key="1">
    <citation type="submission" date="2024-06" db="EMBL/GenBank/DDBJ databases">
        <authorList>
            <person name="Steensen K."/>
            <person name="Seneca J."/>
            <person name="Bartlau N."/>
            <person name="Yu A.X."/>
            <person name="Polz M.F."/>
        </authorList>
    </citation>
    <scope>NUCLEOTIDE SEQUENCE [LARGE SCALE GENOMIC DNA]</scope>
    <source>
        <strain evidence="4 5">FF146</strain>
    </source>
</reference>
<dbReference type="SUPFAM" id="SSF53850">
    <property type="entry name" value="Periplasmic binding protein-like II"/>
    <property type="match status" value="1"/>
</dbReference>
<protein>
    <submittedName>
        <fullName evidence="4">SgrR family transcriptional regulator</fullName>
    </submittedName>
</protein>
<dbReference type="RefSeq" id="WP_371729640.1">
    <property type="nucleotide sequence ID" value="NZ_JBGOOT010000001.1"/>
</dbReference>
<dbReference type="EMBL" id="JBGOOT010000001">
    <property type="protein sequence ID" value="MEZ8193884.1"/>
    <property type="molecule type" value="Genomic_DNA"/>
</dbReference>
<comment type="caution">
    <text evidence="4">The sequence shown here is derived from an EMBL/GenBank/DDBJ whole genome shotgun (WGS) entry which is preliminary data.</text>
</comment>
<name>A0ABV4M2C3_9VIBR</name>
<evidence type="ECO:0000313" key="5">
    <source>
        <dbReference type="Proteomes" id="UP001569153"/>
    </source>
</evidence>
<dbReference type="PANTHER" id="PTHR30290">
    <property type="entry name" value="PERIPLASMIC BINDING COMPONENT OF ABC TRANSPORTER"/>
    <property type="match status" value="1"/>
</dbReference>
<evidence type="ECO:0000259" key="2">
    <source>
        <dbReference type="Pfam" id="PF00496"/>
    </source>
</evidence>
<dbReference type="Proteomes" id="UP001569153">
    <property type="component" value="Unassembled WGS sequence"/>
</dbReference>
<gene>
    <name evidence="4" type="ORF">ACED38_03180</name>
</gene>
<keyword evidence="1" id="KW-0238">DNA-binding</keyword>
<dbReference type="Gene3D" id="3.40.190.10">
    <property type="entry name" value="Periplasmic binding protein-like II"/>
    <property type="match status" value="1"/>
</dbReference>
<evidence type="ECO:0000256" key="1">
    <source>
        <dbReference type="ARBA" id="ARBA00023125"/>
    </source>
</evidence>
<evidence type="ECO:0000313" key="4">
    <source>
        <dbReference type="EMBL" id="MEZ8193884.1"/>
    </source>
</evidence>
<feature type="domain" description="Transcriptional regulator SgrR N-terminal HTH" evidence="3">
    <location>
        <begin position="19"/>
        <end position="107"/>
    </location>
</feature>
<feature type="domain" description="Solute-binding protein family 5" evidence="2">
    <location>
        <begin position="178"/>
        <end position="317"/>
    </location>
</feature>